<sequence length="262" mass="28048">MSTPRKPFTLLVPGGLSAASMYDPVVEELTKRGYEARGVPLPTVRLHTETGPVREPPTMYEDAGFIASQAEALADAGRDVIIVSQSYGGVPSTESVRAVSKAARRKLGKPGGVVRLAYASSLVPELGIAANEVLRNRPRAEGLSVEMDMDAARLMVPELSEEEGVRLASGLCYHSSTSFTNPLTYAGYKDVAVSYLLCENDIVIPPESQTDMIELVERESGKMVDVTKVQAGHAPNLVAFKEFVDWIVMMADKDGADGAGSS</sequence>
<evidence type="ECO:0000259" key="1">
    <source>
        <dbReference type="Pfam" id="PF12697"/>
    </source>
</evidence>
<dbReference type="InterPro" id="IPR052897">
    <property type="entry name" value="Sec-Metab_Biosynth_Hydrolase"/>
</dbReference>
<protein>
    <recommendedName>
        <fullName evidence="1">AB hydrolase-1 domain-containing protein</fullName>
    </recommendedName>
</protein>
<dbReference type="InterPro" id="IPR029058">
    <property type="entry name" value="AB_hydrolase_fold"/>
</dbReference>
<dbReference type="PANTHER" id="PTHR37017:SF13">
    <property type="entry name" value="AB HYDROLASE-1 DOMAIN-CONTAINING PROTEIN"/>
    <property type="match status" value="1"/>
</dbReference>
<proteinExistence type="predicted"/>
<gene>
    <name evidence="2" type="ORF">Daus18300_013837</name>
</gene>
<dbReference type="PANTHER" id="PTHR37017">
    <property type="entry name" value="AB HYDROLASE-1 DOMAIN-CONTAINING PROTEIN-RELATED"/>
    <property type="match status" value="1"/>
</dbReference>
<comment type="caution">
    <text evidence="2">The sequence shown here is derived from an EMBL/GenBank/DDBJ whole genome shotgun (WGS) entry which is preliminary data.</text>
</comment>
<dbReference type="Gene3D" id="3.40.50.1820">
    <property type="entry name" value="alpha/beta hydrolase"/>
    <property type="match status" value="1"/>
</dbReference>
<dbReference type="InterPro" id="IPR000073">
    <property type="entry name" value="AB_hydrolase_1"/>
</dbReference>
<keyword evidence="3" id="KW-1185">Reference proteome</keyword>
<evidence type="ECO:0000313" key="2">
    <source>
        <dbReference type="EMBL" id="KAL1847795.1"/>
    </source>
</evidence>
<dbReference type="Proteomes" id="UP001583177">
    <property type="component" value="Unassembled WGS sequence"/>
</dbReference>
<dbReference type="EMBL" id="JAWRVE010000234">
    <property type="protein sequence ID" value="KAL1847795.1"/>
    <property type="molecule type" value="Genomic_DNA"/>
</dbReference>
<accession>A0ABR3VXJ8</accession>
<dbReference type="SUPFAM" id="SSF53474">
    <property type="entry name" value="alpha/beta-Hydrolases"/>
    <property type="match status" value="1"/>
</dbReference>
<organism evidence="2 3">
    <name type="scientific">Diaporthe australafricana</name>
    <dbReference type="NCBI Taxonomy" id="127596"/>
    <lineage>
        <taxon>Eukaryota</taxon>
        <taxon>Fungi</taxon>
        <taxon>Dikarya</taxon>
        <taxon>Ascomycota</taxon>
        <taxon>Pezizomycotina</taxon>
        <taxon>Sordariomycetes</taxon>
        <taxon>Sordariomycetidae</taxon>
        <taxon>Diaporthales</taxon>
        <taxon>Diaporthaceae</taxon>
        <taxon>Diaporthe</taxon>
    </lineage>
</organism>
<dbReference type="Pfam" id="PF12697">
    <property type="entry name" value="Abhydrolase_6"/>
    <property type="match status" value="1"/>
</dbReference>
<evidence type="ECO:0000313" key="3">
    <source>
        <dbReference type="Proteomes" id="UP001583177"/>
    </source>
</evidence>
<name>A0ABR3VXJ8_9PEZI</name>
<reference evidence="2 3" key="1">
    <citation type="journal article" date="2024" name="IMA Fungus">
        <title>IMA Genome - F19 : A genome assembly and annotation guide to empower mycologists, including annotated draft genome sequences of Ceratocystis pirilliformis, Diaporthe australafricana, Fusarium ophioides, Paecilomyces lecythidis, and Sporothrix stenoceras.</title>
        <authorList>
            <person name="Aylward J."/>
            <person name="Wilson A.M."/>
            <person name="Visagie C.M."/>
            <person name="Spraker J."/>
            <person name="Barnes I."/>
            <person name="Buitendag C."/>
            <person name="Ceriani C."/>
            <person name="Del Mar Angel L."/>
            <person name="du Plessis D."/>
            <person name="Fuchs T."/>
            <person name="Gasser K."/>
            <person name="Kramer D."/>
            <person name="Li W."/>
            <person name="Munsamy K."/>
            <person name="Piso A."/>
            <person name="Price J.L."/>
            <person name="Sonnekus B."/>
            <person name="Thomas C."/>
            <person name="van der Nest A."/>
            <person name="van Dijk A."/>
            <person name="van Heerden A."/>
            <person name="van Vuuren N."/>
            <person name="Yilmaz N."/>
            <person name="Duong T.A."/>
            <person name="van der Merwe N.A."/>
            <person name="Wingfield M.J."/>
            <person name="Wingfield B.D."/>
        </authorList>
    </citation>
    <scope>NUCLEOTIDE SEQUENCE [LARGE SCALE GENOMIC DNA]</scope>
    <source>
        <strain evidence="2 3">CMW 18300</strain>
    </source>
</reference>
<feature type="domain" description="AB hydrolase-1" evidence="1">
    <location>
        <begin position="10"/>
        <end position="245"/>
    </location>
</feature>